<evidence type="ECO:0000313" key="7">
    <source>
        <dbReference type="Proteomes" id="UP001521116"/>
    </source>
</evidence>
<keyword evidence="5" id="KW-0408">Iron</keyword>
<dbReference type="Gene3D" id="1.10.630.10">
    <property type="entry name" value="Cytochrome P450"/>
    <property type="match status" value="1"/>
</dbReference>
<reference evidence="6 7" key="1">
    <citation type="submission" date="2024-02" db="EMBL/GenBank/DDBJ databases">
        <title>De novo assembly and annotation of 12 fungi associated with fruit tree decline syndrome in Ontario, Canada.</title>
        <authorList>
            <person name="Sulman M."/>
            <person name="Ellouze W."/>
            <person name="Ilyukhin E."/>
        </authorList>
    </citation>
    <scope>NUCLEOTIDE SEQUENCE [LARGE SCALE GENOMIC DNA]</scope>
    <source>
        <strain evidence="6 7">M1-105</strain>
    </source>
</reference>
<evidence type="ECO:0000256" key="5">
    <source>
        <dbReference type="ARBA" id="ARBA00023004"/>
    </source>
</evidence>
<comment type="caution">
    <text evidence="6">The sequence shown here is derived from an EMBL/GenBank/DDBJ whole genome shotgun (WGS) entry which is preliminary data.</text>
</comment>
<sequence>MNRLAATPVTLSDGTRLPAGAMVGIPTYPMNDAASPLYARPATFDGRRFLRLRADDDNRWHPGRFFASNEIKVVVAHLLLLFDWRFEEGDEPRGVSVVDCEFVPDLAQKVLVRRRVPEVDLGGF</sequence>
<dbReference type="PANTHER" id="PTHR46206">
    <property type="entry name" value="CYTOCHROME P450"/>
    <property type="match status" value="1"/>
</dbReference>
<dbReference type="Proteomes" id="UP001521116">
    <property type="component" value="Unassembled WGS sequence"/>
</dbReference>
<proteinExistence type="inferred from homology"/>
<evidence type="ECO:0000256" key="4">
    <source>
        <dbReference type="ARBA" id="ARBA00023002"/>
    </source>
</evidence>
<keyword evidence="4" id="KW-0560">Oxidoreductase</keyword>
<name>A0ABR3SGB7_9PEZI</name>
<keyword evidence="7" id="KW-1185">Reference proteome</keyword>
<evidence type="ECO:0000256" key="3">
    <source>
        <dbReference type="ARBA" id="ARBA00022723"/>
    </source>
</evidence>
<organism evidence="6 7">
    <name type="scientific">Neofusicoccum ribis</name>
    <dbReference type="NCBI Taxonomy" id="45134"/>
    <lineage>
        <taxon>Eukaryota</taxon>
        <taxon>Fungi</taxon>
        <taxon>Dikarya</taxon>
        <taxon>Ascomycota</taxon>
        <taxon>Pezizomycotina</taxon>
        <taxon>Dothideomycetes</taxon>
        <taxon>Dothideomycetes incertae sedis</taxon>
        <taxon>Botryosphaeriales</taxon>
        <taxon>Botryosphaeriaceae</taxon>
        <taxon>Neofusicoccum</taxon>
    </lineage>
</organism>
<protein>
    <submittedName>
        <fullName evidence="6">Uncharacterized protein</fullName>
    </submittedName>
</protein>
<dbReference type="InterPro" id="IPR036396">
    <property type="entry name" value="Cyt_P450_sf"/>
</dbReference>
<evidence type="ECO:0000313" key="6">
    <source>
        <dbReference type="EMBL" id="KAL1620208.1"/>
    </source>
</evidence>
<comment type="similarity">
    <text evidence="2">Belongs to the cytochrome P450 family.</text>
</comment>
<dbReference type="EMBL" id="JAJVDC020000172">
    <property type="protein sequence ID" value="KAL1620208.1"/>
    <property type="molecule type" value="Genomic_DNA"/>
</dbReference>
<gene>
    <name evidence="6" type="ORF">SLS56_009754</name>
</gene>
<dbReference type="SUPFAM" id="SSF48264">
    <property type="entry name" value="Cytochrome P450"/>
    <property type="match status" value="1"/>
</dbReference>
<evidence type="ECO:0000256" key="2">
    <source>
        <dbReference type="ARBA" id="ARBA00010617"/>
    </source>
</evidence>
<accession>A0ABR3SGB7</accession>
<evidence type="ECO:0000256" key="1">
    <source>
        <dbReference type="ARBA" id="ARBA00001971"/>
    </source>
</evidence>
<keyword evidence="3" id="KW-0479">Metal-binding</keyword>
<comment type="cofactor">
    <cofactor evidence="1">
        <name>heme</name>
        <dbReference type="ChEBI" id="CHEBI:30413"/>
    </cofactor>
</comment>